<evidence type="ECO:0000256" key="2">
    <source>
        <dbReference type="ARBA" id="ARBA00005731"/>
    </source>
</evidence>
<proteinExistence type="inferred from homology"/>
<keyword evidence="8" id="KW-1185">Reference proteome</keyword>
<feature type="transmembrane region" description="Helical" evidence="6">
    <location>
        <begin position="246"/>
        <end position="267"/>
    </location>
</feature>
<name>A0AA36GWN9_CYLNA</name>
<keyword evidence="3 6" id="KW-0812">Transmembrane</keyword>
<dbReference type="InterPro" id="IPR012435">
    <property type="entry name" value="TMEM144"/>
</dbReference>
<comment type="similarity">
    <text evidence="2">Belongs to the TMEM144 family.</text>
</comment>
<gene>
    <name evidence="7" type="ORF">CYNAS_LOCUS11662</name>
</gene>
<sequence length="330" mass="35437">MSSDLWIGFAAALTASVLFSTVFVPVRKVDAGDGFSAHMFMCIGAFLASTFIHGLLGFPPIQGLALFGGVVWSIGNAFVLQIMNHLGMALTTLVCSVLSCLTGWATSRYGLLGLPAAIPASVALNYFGIIMLVTGGAMYLSIKNNEQDTNQKKDNSVAIVADKRSNSRVERAVSFLAAMLCGSLFGSMWTPISYMKSHPDKFPTAPADGISYLFAFYCGGLCMGVFIFIIYSAVKKNKPWINPSGAVPTMLGGVIFACAMSAFVIAIDNLDQSIAYPICAMAPSMVVLSWSILYFKEITGRRNLMWLASAYGFTLVGVMIITLSKEYSLI</sequence>
<dbReference type="EMBL" id="CATQJL010000223">
    <property type="protein sequence ID" value="CAJ0599679.1"/>
    <property type="molecule type" value="Genomic_DNA"/>
</dbReference>
<evidence type="ECO:0000256" key="5">
    <source>
        <dbReference type="ARBA" id="ARBA00023136"/>
    </source>
</evidence>
<feature type="transmembrane region" description="Helical" evidence="6">
    <location>
        <begin position="304"/>
        <end position="324"/>
    </location>
</feature>
<evidence type="ECO:0000256" key="4">
    <source>
        <dbReference type="ARBA" id="ARBA00022989"/>
    </source>
</evidence>
<feature type="transmembrane region" description="Helical" evidence="6">
    <location>
        <begin position="172"/>
        <end position="192"/>
    </location>
</feature>
<comment type="subcellular location">
    <subcellularLocation>
        <location evidence="1">Membrane</location>
        <topology evidence="1">Multi-pass membrane protein</topology>
    </subcellularLocation>
</comment>
<keyword evidence="4 6" id="KW-1133">Transmembrane helix</keyword>
<dbReference type="GO" id="GO:0016020">
    <property type="term" value="C:membrane"/>
    <property type="evidence" value="ECO:0007669"/>
    <property type="project" value="UniProtKB-SubCell"/>
</dbReference>
<protein>
    <recommendedName>
        <fullName evidence="9">Transmembrane protein 144</fullName>
    </recommendedName>
</protein>
<feature type="transmembrane region" description="Helical" evidence="6">
    <location>
        <begin position="117"/>
        <end position="142"/>
    </location>
</feature>
<feature type="transmembrane region" description="Helical" evidence="6">
    <location>
        <begin position="6"/>
        <end position="26"/>
    </location>
</feature>
<feature type="transmembrane region" description="Helical" evidence="6">
    <location>
        <begin position="86"/>
        <end position="105"/>
    </location>
</feature>
<dbReference type="Pfam" id="PF07857">
    <property type="entry name" value="TMEM144"/>
    <property type="match status" value="1"/>
</dbReference>
<accession>A0AA36GWN9</accession>
<evidence type="ECO:0000256" key="3">
    <source>
        <dbReference type="ARBA" id="ARBA00022692"/>
    </source>
</evidence>
<comment type="caution">
    <text evidence="7">The sequence shown here is derived from an EMBL/GenBank/DDBJ whole genome shotgun (WGS) entry which is preliminary data.</text>
</comment>
<dbReference type="InterPro" id="IPR010651">
    <property type="entry name" value="Sugar_transport"/>
</dbReference>
<dbReference type="GO" id="GO:0015144">
    <property type="term" value="F:carbohydrate transmembrane transporter activity"/>
    <property type="evidence" value="ECO:0007669"/>
    <property type="project" value="InterPro"/>
</dbReference>
<evidence type="ECO:0000256" key="6">
    <source>
        <dbReference type="SAM" id="Phobius"/>
    </source>
</evidence>
<evidence type="ECO:0008006" key="9">
    <source>
        <dbReference type="Google" id="ProtNLM"/>
    </source>
</evidence>
<organism evidence="7 8">
    <name type="scientific">Cylicocyclus nassatus</name>
    <name type="common">Nematode worm</name>
    <dbReference type="NCBI Taxonomy" id="53992"/>
    <lineage>
        <taxon>Eukaryota</taxon>
        <taxon>Metazoa</taxon>
        <taxon>Ecdysozoa</taxon>
        <taxon>Nematoda</taxon>
        <taxon>Chromadorea</taxon>
        <taxon>Rhabditida</taxon>
        <taxon>Rhabditina</taxon>
        <taxon>Rhabditomorpha</taxon>
        <taxon>Strongyloidea</taxon>
        <taxon>Strongylidae</taxon>
        <taxon>Cylicocyclus</taxon>
    </lineage>
</organism>
<dbReference type="PANTHER" id="PTHR16119">
    <property type="entry name" value="TRANSMEMBRANE PROTEIN 144"/>
    <property type="match status" value="1"/>
</dbReference>
<feature type="transmembrane region" description="Helical" evidence="6">
    <location>
        <begin position="273"/>
        <end position="295"/>
    </location>
</feature>
<reference evidence="7" key="1">
    <citation type="submission" date="2023-07" db="EMBL/GenBank/DDBJ databases">
        <authorList>
            <consortium name="CYATHOMIX"/>
        </authorList>
    </citation>
    <scope>NUCLEOTIDE SEQUENCE</scope>
    <source>
        <strain evidence="7">N/A</strain>
    </source>
</reference>
<evidence type="ECO:0000256" key="1">
    <source>
        <dbReference type="ARBA" id="ARBA00004141"/>
    </source>
</evidence>
<evidence type="ECO:0000313" key="7">
    <source>
        <dbReference type="EMBL" id="CAJ0599679.1"/>
    </source>
</evidence>
<feature type="transmembrane region" description="Helical" evidence="6">
    <location>
        <begin position="61"/>
        <end position="79"/>
    </location>
</feature>
<dbReference type="PANTHER" id="PTHR16119:SF16">
    <property type="entry name" value="TRANSMEMBRANE PROTEIN 144 HOMOLOG"/>
    <property type="match status" value="1"/>
</dbReference>
<feature type="transmembrane region" description="Helical" evidence="6">
    <location>
        <begin position="212"/>
        <end position="234"/>
    </location>
</feature>
<feature type="transmembrane region" description="Helical" evidence="6">
    <location>
        <begin position="38"/>
        <end position="55"/>
    </location>
</feature>
<keyword evidence="5 6" id="KW-0472">Membrane</keyword>
<evidence type="ECO:0000313" key="8">
    <source>
        <dbReference type="Proteomes" id="UP001176961"/>
    </source>
</evidence>
<dbReference type="Proteomes" id="UP001176961">
    <property type="component" value="Unassembled WGS sequence"/>
</dbReference>
<dbReference type="AlphaFoldDB" id="A0AA36GWN9"/>